<protein>
    <recommendedName>
        <fullName evidence="7">UNC93-like protein MFSD11</fullName>
    </recommendedName>
    <alternativeName>
        <fullName evidence="8">Major facilitator superfamily domain-containing protein 11</fullName>
    </alternativeName>
</protein>
<evidence type="ECO:0000256" key="1">
    <source>
        <dbReference type="ARBA" id="ARBA00004141"/>
    </source>
</evidence>
<dbReference type="AlphaFoldDB" id="A0A914H3A6"/>
<feature type="transmembrane region" description="Helical" evidence="9">
    <location>
        <begin position="204"/>
        <end position="227"/>
    </location>
</feature>
<dbReference type="GO" id="GO:0016020">
    <property type="term" value="C:membrane"/>
    <property type="evidence" value="ECO:0007669"/>
    <property type="project" value="UniProtKB-SubCell"/>
</dbReference>
<feature type="transmembrane region" description="Helical" evidence="9">
    <location>
        <begin position="80"/>
        <end position="99"/>
    </location>
</feature>
<keyword evidence="5 9" id="KW-0472">Membrane</keyword>
<evidence type="ECO:0000256" key="6">
    <source>
        <dbReference type="ARBA" id="ARBA00023180"/>
    </source>
</evidence>
<evidence type="ECO:0000256" key="8">
    <source>
        <dbReference type="ARBA" id="ARBA00041910"/>
    </source>
</evidence>
<evidence type="ECO:0000313" key="10">
    <source>
        <dbReference type="Proteomes" id="UP000887572"/>
    </source>
</evidence>
<feature type="transmembrane region" description="Helical" evidence="9">
    <location>
        <begin position="290"/>
        <end position="308"/>
    </location>
</feature>
<dbReference type="SUPFAM" id="SSF103473">
    <property type="entry name" value="MFS general substrate transporter"/>
    <property type="match status" value="1"/>
</dbReference>
<keyword evidence="6" id="KW-0325">Glycoprotein</keyword>
<evidence type="ECO:0000256" key="3">
    <source>
        <dbReference type="ARBA" id="ARBA00022692"/>
    </source>
</evidence>
<feature type="transmembrane region" description="Helical" evidence="9">
    <location>
        <begin position="23"/>
        <end position="43"/>
    </location>
</feature>
<evidence type="ECO:0000256" key="5">
    <source>
        <dbReference type="ARBA" id="ARBA00023136"/>
    </source>
</evidence>
<feature type="transmembrane region" description="Helical" evidence="9">
    <location>
        <begin position="55"/>
        <end position="74"/>
    </location>
</feature>
<dbReference type="PANTHER" id="PTHR23294">
    <property type="entry name" value="ET TRANSLATION PRODUCT-RELATED"/>
    <property type="match status" value="1"/>
</dbReference>
<keyword evidence="10" id="KW-1185">Reference proteome</keyword>
<keyword evidence="4 9" id="KW-1133">Transmembrane helix</keyword>
<evidence type="ECO:0000256" key="9">
    <source>
        <dbReference type="SAM" id="Phobius"/>
    </source>
</evidence>
<evidence type="ECO:0000313" key="11">
    <source>
        <dbReference type="WBParaSite" id="Gr19_v10_g13604.t1"/>
    </source>
</evidence>
<dbReference type="InterPro" id="IPR051617">
    <property type="entry name" value="UNC-93-like_regulator"/>
</dbReference>
<evidence type="ECO:0000256" key="4">
    <source>
        <dbReference type="ARBA" id="ARBA00022989"/>
    </source>
</evidence>
<reference evidence="11" key="1">
    <citation type="submission" date="2022-11" db="UniProtKB">
        <authorList>
            <consortium name="WormBaseParasite"/>
        </authorList>
    </citation>
    <scope>IDENTIFICATION</scope>
</reference>
<accession>A0A914H3A6</accession>
<name>A0A914H3A6_GLORO</name>
<comment type="similarity">
    <text evidence="2">Belongs to the unc-93 family.</text>
</comment>
<organism evidence="10 11">
    <name type="scientific">Globodera rostochiensis</name>
    <name type="common">Golden nematode worm</name>
    <name type="synonym">Heterodera rostochiensis</name>
    <dbReference type="NCBI Taxonomy" id="31243"/>
    <lineage>
        <taxon>Eukaryota</taxon>
        <taxon>Metazoa</taxon>
        <taxon>Ecdysozoa</taxon>
        <taxon>Nematoda</taxon>
        <taxon>Chromadorea</taxon>
        <taxon>Rhabditida</taxon>
        <taxon>Tylenchina</taxon>
        <taxon>Tylenchomorpha</taxon>
        <taxon>Tylenchoidea</taxon>
        <taxon>Heteroderidae</taxon>
        <taxon>Heteroderinae</taxon>
        <taxon>Globodera</taxon>
    </lineage>
</organism>
<sequence>MMSFPLLPCHWWTTGLHRNTRNVLQLGIGFFFTFLAFHSQGFIEESVLESFRPKHLCIIYASFTVPNFVAPPIIKCLGTRTSLALAGCTYVLFLAGFLFINPYFLYGSSALLGLGAAVIWTAQGKYLTLNSSDQTAGKHSSLFLAFTVAWSVERGSPVCLPVSMEELEMNTGTGEEHQKQKEEGTLDQIKSIFKLAASRKMVTLAFVFGYTGIMLSFWSSIFPTALINTLQLRSQFSPKILIALNAIIKGTGQLLGECRFDRKKCVWSSVGSEVFSECPVRMVSFGQSEAELAALLHLVAVALTFLILPNESSLGQTNETALIRPSVVVALFCGFLLCFGNAFGLYKFSHFSSQIMPIGVPKHLPSSNSTSPSLPASSSLCRAISGSIGTF</sequence>
<dbReference type="InterPro" id="IPR010291">
    <property type="entry name" value="Ion_channel_UNC-93"/>
</dbReference>
<evidence type="ECO:0000256" key="2">
    <source>
        <dbReference type="ARBA" id="ARBA00009172"/>
    </source>
</evidence>
<feature type="transmembrane region" description="Helical" evidence="9">
    <location>
        <begin position="104"/>
        <end position="122"/>
    </location>
</feature>
<dbReference type="PANTHER" id="PTHR23294:SF0">
    <property type="entry name" value="UNC93-LIKE PROTEIN MFSD11"/>
    <property type="match status" value="1"/>
</dbReference>
<keyword evidence="3 9" id="KW-0812">Transmembrane</keyword>
<dbReference type="InterPro" id="IPR036259">
    <property type="entry name" value="MFS_trans_sf"/>
</dbReference>
<evidence type="ECO:0000256" key="7">
    <source>
        <dbReference type="ARBA" id="ARBA00040302"/>
    </source>
</evidence>
<dbReference type="WBParaSite" id="Gr19_v10_g13604.t1">
    <property type="protein sequence ID" value="Gr19_v10_g13604.t1"/>
    <property type="gene ID" value="Gr19_v10_g13604"/>
</dbReference>
<feature type="transmembrane region" description="Helical" evidence="9">
    <location>
        <begin position="328"/>
        <end position="346"/>
    </location>
</feature>
<dbReference type="Pfam" id="PF05978">
    <property type="entry name" value="UNC-93"/>
    <property type="match status" value="2"/>
</dbReference>
<dbReference type="Proteomes" id="UP000887572">
    <property type="component" value="Unplaced"/>
</dbReference>
<proteinExistence type="inferred from homology"/>
<comment type="subcellular location">
    <subcellularLocation>
        <location evidence="1">Membrane</location>
        <topology evidence="1">Multi-pass membrane protein</topology>
    </subcellularLocation>
</comment>